<reference evidence="5 6" key="1">
    <citation type="journal article" date="2015" name="Sci. Rep.">
        <title>The power of single molecule real-time sequencing technology in the de novo assembly of a eukaryotic genome.</title>
        <authorList>
            <person name="Sakai H."/>
            <person name="Naito K."/>
            <person name="Ogiso-Tanaka E."/>
            <person name="Takahashi Y."/>
            <person name="Iseki K."/>
            <person name="Muto C."/>
            <person name="Satou K."/>
            <person name="Teruya K."/>
            <person name="Shiroma A."/>
            <person name="Shimoji M."/>
            <person name="Hirano T."/>
            <person name="Itoh T."/>
            <person name="Kaga A."/>
            <person name="Tomooka N."/>
        </authorList>
    </citation>
    <scope>NUCLEOTIDE SEQUENCE [LARGE SCALE GENOMIC DNA]</scope>
    <source>
        <strain evidence="6">cv. Shumari</strain>
    </source>
</reference>
<dbReference type="InterPro" id="IPR001906">
    <property type="entry name" value="Terpene_synth_N"/>
</dbReference>
<dbReference type="Proteomes" id="UP000291084">
    <property type="component" value="Chromosome 6"/>
</dbReference>
<name>A0A0S3SAJ7_PHAAN</name>
<dbReference type="PANTHER" id="PTHR31225">
    <property type="entry name" value="OS04G0344100 PROTEIN-RELATED"/>
    <property type="match status" value="1"/>
</dbReference>
<evidence type="ECO:0000256" key="3">
    <source>
        <dbReference type="SAM" id="MobiDB-lite"/>
    </source>
</evidence>
<dbReference type="GO" id="GO:0010333">
    <property type="term" value="F:terpene synthase activity"/>
    <property type="evidence" value="ECO:0007669"/>
    <property type="project" value="InterPro"/>
</dbReference>
<dbReference type="InterPro" id="IPR036965">
    <property type="entry name" value="Terpene_synth_N_sf"/>
</dbReference>
<accession>A0A0S3SAJ7</accession>
<evidence type="ECO:0000313" key="5">
    <source>
        <dbReference type="EMBL" id="BAT89884.1"/>
    </source>
</evidence>
<dbReference type="PANTHER" id="PTHR31225:SF221">
    <property type="entry name" value="(-)-GERMACRENE D SYNTHASE"/>
    <property type="match status" value="1"/>
</dbReference>
<sequence length="112" mass="12993">MSMVSSSSSLPVFPHDTKPNSNLPRHTATFHPSIWGDYFLSYDSTFHEDDSDVKQVTLLKEYVRTMIVCPVDNNFLFKLNIINSVQRLGISYHFEHEIDEALHQIYEISTKE</sequence>
<dbReference type="OrthoDB" id="1877784at2759"/>
<dbReference type="SUPFAM" id="SSF48239">
    <property type="entry name" value="Terpenoid cyclases/Protein prenyltransferases"/>
    <property type="match status" value="1"/>
</dbReference>
<feature type="region of interest" description="Disordered" evidence="3">
    <location>
        <begin position="1"/>
        <end position="21"/>
    </location>
</feature>
<dbReference type="Pfam" id="PF01397">
    <property type="entry name" value="Terpene_synth"/>
    <property type="match status" value="1"/>
</dbReference>
<feature type="domain" description="Terpene synthase N-terminal" evidence="4">
    <location>
        <begin position="34"/>
        <end position="109"/>
    </location>
</feature>
<keyword evidence="6" id="KW-1185">Reference proteome</keyword>
<evidence type="ECO:0000256" key="1">
    <source>
        <dbReference type="ARBA" id="ARBA00001946"/>
    </source>
</evidence>
<dbReference type="AlphaFoldDB" id="A0A0S3SAJ7"/>
<evidence type="ECO:0000313" key="6">
    <source>
        <dbReference type="Proteomes" id="UP000291084"/>
    </source>
</evidence>
<gene>
    <name evidence="5" type="primary">Vigan.06G100300</name>
    <name evidence="5" type="ORF">VIGAN_06100300</name>
</gene>
<comment type="cofactor">
    <cofactor evidence="1">
        <name>Mg(2+)</name>
        <dbReference type="ChEBI" id="CHEBI:18420"/>
    </cofactor>
</comment>
<dbReference type="InterPro" id="IPR008930">
    <property type="entry name" value="Terpenoid_cyclase/PrenylTrfase"/>
</dbReference>
<dbReference type="GO" id="GO:0016114">
    <property type="term" value="P:terpenoid biosynthetic process"/>
    <property type="evidence" value="ECO:0007669"/>
    <property type="project" value="InterPro"/>
</dbReference>
<proteinExistence type="predicted"/>
<dbReference type="Gene3D" id="1.50.10.130">
    <property type="entry name" value="Terpene synthase, N-terminal domain"/>
    <property type="match status" value="1"/>
</dbReference>
<protein>
    <recommendedName>
        <fullName evidence="4">Terpene synthase N-terminal domain-containing protein</fullName>
    </recommendedName>
</protein>
<evidence type="ECO:0000256" key="2">
    <source>
        <dbReference type="ARBA" id="ARBA00023239"/>
    </source>
</evidence>
<keyword evidence="2" id="KW-0456">Lyase</keyword>
<organism evidence="5 6">
    <name type="scientific">Vigna angularis var. angularis</name>
    <dbReference type="NCBI Taxonomy" id="157739"/>
    <lineage>
        <taxon>Eukaryota</taxon>
        <taxon>Viridiplantae</taxon>
        <taxon>Streptophyta</taxon>
        <taxon>Embryophyta</taxon>
        <taxon>Tracheophyta</taxon>
        <taxon>Spermatophyta</taxon>
        <taxon>Magnoliopsida</taxon>
        <taxon>eudicotyledons</taxon>
        <taxon>Gunneridae</taxon>
        <taxon>Pentapetalae</taxon>
        <taxon>rosids</taxon>
        <taxon>fabids</taxon>
        <taxon>Fabales</taxon>
        <taxon>Fabaceae</taxon>
        <taxon>Papilionoideae</taxon>
        <taxon>50 kb inversion clade</taxon>
        <taxon>NPAAA clade</taxon>
        <taxon>indigoferoid/millettioid clade</taxon>
        <taxon>Phaseoleae</taxon>
        <taxon>Vigna</taxon>
    </lineage>
</organism>
<dbReference type="InterPro" id="IPR050148">
    <property type="entry name" value="Terpene_synthase-like"/>
</dbReference>
<dbReference type="EMBL" id="AP015039">
    <property type="protein sequence ID" value="BAT89884.1"/>
    <property type="molecule type" value="Genomic_DNA"/>
</dbReference>
<feature type="non-terminal residue" evidence="5">
    <location>
        <position position="112"/>
    </location>
</feature>
<evidence type="ECO:0000259" key="4">
    <source>
        <dbReference type="Pfam" id="PF01397"/>
    </source>
</evidence>